<evidence type="ECO:0000256" key="3">
    <source>
        <dbReference type="ARBA" id="ARBA00022475"/>
    </source>
</evidence>
<proteinExistence type="predicted"/>
<gene>
    <name evidence="13" type="ORF">JO380_003238</name>
</gene>
<keyword evidence="14" id="KW-1185">Reference proteome</keyword>
<evidence type="ECO:0000256" key="2">
    <source>
        <dbReference type="ARBA" id="ARBA00004236"/>
    </source>
</evidence>
<dbReference type="Pfam" id="PF10099">
    <property type="entry name" value="RskA_C"/>
    <property type="match status" value="1"/>
</dbReference>
<evidence type="ECO:0000256" key="5">
    <source>
        <dbReference type="ARBA" id="ARBA00022989"/>
    </source>
</evidence>
<accession>A0ABU0GNC1</accession>
<dbReference type="EMBL" id="JAUSVM010000001">
    <property type="protein sequence ID" value="MDQ0426857.1"/>
    <property type="molecule type" value="Genomic_DNA"/>
</dbReference>
<protein>
    <recommendedName>
        <fullName evidence="10">Regulator of SigK</fullName>
    </recommendedName>
    <alternativeName>
        <fullName evidence="9">Sigma-K anti-sigma factor RskA</fullName>
    </alternativeName>
</protein>
<dbReference type="PANTHER" id="PTHR37461:SF1">
    <property type="entry name" value="ANTI-SIGMA-K FACTOR RSKA"/>
    <property type="match status" value="1"/>
</dbReference>
<keyword evidence="5 11" id="KW-1133">Transmembrane helix</keyword>
<dbReference type="Proteomes" id="UP001240250">
    <property type="component" value="Unassembled WGS sequence"/>
</dbReference>
<evidence type="ECO:0000256" key="8">
    <source>
        <dbReference type="ARBA" id="ARBA00023163"/>
    </source>
</evidence>
<dbReference type="InterPro" id="IPR051474">
    <property type="entry name" value="Anti-sigma-K/W_factor"/>
</dbReference>
<name>A0ABU0GNC1_9CELL</name>
<reference evidence="13 14" key="1">
    <citation type="submission" date="2023-07" db="EMBL/GenBank/DDBJ databases">
        <title>Sequencing the genomes of 1000 actinobacteria strains.</title>
        <authorList>
            <person name="Klenk H.-P."/>
        </authorList>
    </citation>
    <scope>NUCLEOTIDE SEQUENCE [LARGE SCALE GENOMIC DNA]</scope>
    <source>
        <strain evidence="13 14">DSM 14785</strain>
    </source>
</reference>
<evidence type="ECO:0000256" key="7">
    <source>
        <dbReference type="ARBA" id="ARBA00023136"/>
    </source>
</evidence>
<keyword evidence="8" id="KW-0804">Transcription</keyword>
<dbReference type="InterPro" id="IPR018764">
    <property type="entry name" value="RskA_C"/>
</dbReference>
<evidence type="ECO:0000256" key="9">
    <source>
        <dbReference type="ARBA" id="ARBA00029829"/>
    </source>
</evidence>
<sequence length="248" mass="25068">MSERPTDDATRDLLGAWALDAVSDDERAAVEALLARDPDAAREARELRAVAATLAAATARPAPEHVRAATLAAVAATPQVGTGAAAAGAVDLASERVRRRRAPVRTALVAAVAAAVLAVPVTVAWRQADRAAVAEQRLAAVERLLGAPDARLVAADVAGGGRAVAVVTDDVALVTASGVSDPGSDRVYQLWLLRDGAALPSSTSPVTAGGFDVTTAEFRPGDALAVTVEPRGGSTAPTTDPVVVLEPA</sequence>
<evidence type="ECO:0000256" key="11">
    <source>
        <dbReference type="SAM" id="Phobius"/>
    </source>
</evidence>
<feature type="domain" description="Anti-sigma K factor RskA C-terminal" evidence="12">
    <location>
        <begin position="110"/>
        <end position="242"/>
    </location>
</feature>
<dbReference type="Gene3D" id="1.10.10.1320">
    <property type="entry name" value="Anti-sigma factor, zinc-finger domain"/>
    <property type="match status" value="1"/>
</dbReference>
<dbReference type="RefSeq" id="WP_307417034.1">
    <property type="nucleotide sequence ID" value="NZ_JAUSVM010000001.1"/>
</dbReference>
<evidence type="ECO:0000313" key="14">
    <source>
        <dbReference type="Proteomes" id="UP001240250"/>
    </source>
</evidence>
<evidence type="ECO:0000313" key="13">
    <source>
        <dbReference type="EMBL" id="MDQ0426857.1"/>
    </source>
</evidence>
<evidence type="ECO:0000259" key="12">
    <source>
        <dbReference type="Pfam" id="PF10099"/>
    </source>
</evidence>
<evidence type="ECO:0000256" key="1">
    <source>
        <dbReference type="ARBA" id="ARBA00004167"/>
    </source>
</evidence>
<dbReference type="PANTHER" id="PTHR37461">
    <property type="entry name" value="ANTI-SIGMA-K FACTOR RSKA"/>
    <property type="match status" value="1"/>
</dbReference>
<dbReference type="InterPro" id="IPR041916">
    <property type="entry name" value="Anti_sigma_zinc_sf"/>
</dbReference>
<keyword evidence="6" id="KW-0805">Transcription regulation</keyword>
<organism evidence="13 14">
    <name type="scientific">Cellulomonas iranensis</name>
    <dbReference type="NCBI Taxonomy" id="76862"/>
    <lineage>
        <taxon>Bacteria</taxon>
        <taxon>Bacillati</taxon>
        <taxon>Actinomycetota</taxon>
        <taxon>Actinomycetes</taxon>
        <taxon>Micrococcales</taxon>
        <taxon>Cellulomonadaceae</taxon>
        <taxon>Cellulomonas</taxon>
    </lineage>
</organism>
<feature type="transmembrane region" description="Helical" evidence="11">
    <location>
        <begin position="106"/>
        <end position="125"/>
    </location>
</feature>
<keyword evidence="4 11" id="KW-0812">Transmembrane</keyword>
<evidence type="ECO:0000256" key="4">
    <source>
        <dbReference type="ARBA" id="ARBA00022692"/>
    </source>
</evidence>
<keyword evidence="7 11" id="KW-0472">Membrane</keyword>
<evidence type="ECO:0000256" key="6">
    <source>
        <dbReference type="ARBA" id="ARBA00023015"/>
    </source>
</evidence>
<comment type="caution">
    <text evidence="13">The sequence shown here is derived from an EMBL/GenBank/DDBJ whole genome shotgun (WGS) entry which is preliminary data.</text>
</comment>
<evidence type="ECO:0000256" key="10">
    <source>
        <dbReference type="ARBA" id="ARBA00030803"/>
    </source>
</evidence>
<comment type="subcellular location">
    <subcellularLocation>
        <location evidence="2">Cell membrane</location>
    </subcellularLocation>
    <subcellularLocation>
        <location evidence="1">Membrane</location>
        <topology evidence="1">Single-pass membrane protein</topology>
    </subcellularLocation>
</comment>
<keyword evidence="3" id="KW-1003">Cell membrane</keyword>